<feature type="region of interest" description="Disordered" evidence="1">
    <location>
        <begin position="74"/>
        <end position="133"/>
    </location>
</feature>
<comment type="caution">
    <text evidence="2">The sequence shown here is derived from an EMBL/GenBank/DDBJ whole genome shotgun (WGS) entry which is preliminary data.</text>
</comment>
<feature type="compositionally biased region" description="Basic and acidic residues" evidence="1">
    <location>
        <begin position="167"/>
        <end position="179"/>
    </location>
</feature>
<organism evidence="2 3">
    <name type="scientific">Trichoderma ghanense</name>
    <dbReference type="NCBI Taxonomy" id="65468"/>
    <lineage>
        <taxon>Eukaryota</taxon>
        <taxon>Fungi</taxon>
        <taxon>Dikarya</taxon>
        <taxon>Ascomycota</taxon>
        <taxon>Pezizomycotina</taxon>
        <taxon>Sordariomycetes</taxon>
        <taxon>Hypocreomycetidae</taxon>
        <taxon>Hypocreales</taxon>
        <taxon>Hypocreaceae</taxon>
        <taxon>Trichoderma</taxon>
    </lineage>
</organism>
<name>A0ABY2GSA3_9HYPO</name>
<proteinExistence type="predicted"/>
<evidence type="ECO:0000313" key="2">
    <source>
        <dbReference type="EMBL" id="TFA98348.1"/>
    </source>
</evidence>
<feature type="compositionally biased region" description="Basic residues" evidence="1">
    <location>
        <begin position="153"/>
        <end position="162"/>
    </location>
</feature>
<keyword evidence="3" id="KW-1185">Reference proteome</keyword>
<protein>
    <submittedName>
        <fullName evidence="2">Uncharacterized protein</fullName>
    </submittedName>
</protein>
<dbReference type="Proteomes" id="UP001642720">
    <property type="component" value="Unassembled WGS sequence"/>
</dbReference>
<reference evidence="2 3" key="1">
    <citation type="submission" date="2018-01" db="EMBL/GenBank/DDBJ databases">
        <title>Genome characterization of the sugarcane-associated fungus Trichoderma ghanense CCMA-1212 and their application in lignocelulose bioconversion.</title>
        <authorList>
            <person name="Steindorff A.S."/>
            <person name="Mendes T.D."/>
            <person name="Vilela E.S.D."/>
            <person name="Rodrigues D.S."/>
            <person name="Formighieri E.F."/>
            <person name="Melo I.S."/>
            <person name="Favaro L.C.L."/>
        </authorList>
    </citation>
    <scope>NUCLEOTIDE SEQUENCE [LARGE SCALE GENOMIC DNA]</scope>
    <source>
        <strain evidence="2 3">CCMA-1212</strain>
    </source>
</reference>
<gene>
    <name evidence="2" type="ORF">CCMA1212_009799</name>
</gene>
<feature type="region of interest" description="Disordered" evidence="1">
    <location>
        <begin position="148"/>
        <end position="179"/>
    </location>
</feature>
<accession>A0ABY2GSA3</accession>
<sequence length="392" mass="42111">MARSLVCQKAARLLCQKACLAAATSTGSRIGDDAAEAGQRNANASFDNAGACAFRANSALEMLRTSLEEHAALSNRGNDDAQQPSGKEPTEGAILPTQSCSKQPSVGIESFGQASPSINSRPAIAQPTESDNRGGCIMETLRLDDIPSCCRPTTRRQRKKRQTSAGHVEEIGPPHATADARRRCVKHRIDLGERANPSLSIPTSKLWPLEDNQRDLTHGISTVSGTVYSRINTAAAATFSSEERHTQANEDSSSVRHPPSVASTIAGVAFPALGGPGEKRGDEWLLATNHTGTGHFSVCAAEKRPVLYEKNWLYPRQQNADNAAVPADGFTKNWERRPWHSPSIDHHRASLSASPYAGRAERTVGVFRPCSLARPLLETTRTSTAPARPNPA</sequence>
<evidence type="ECO:0000313" key="3">
    <source>
        <dbReference type="Proteomes" id="UP001642720"/>
    </source>
</evidence>
<evidence type="ECO:0000256" key="1">
    <source>
        <dbReference type="SAM" id="MobiDB-lite"/>
    </source>
</evidence>
<dbReference type="RefSeq" id="XP_073554550.1">
    <property type="nucleotide sequence ID" value="XM_073706867.1"/>
</dbReference>
<dbReference type="GeneID" id="300581317"/>
<feature type="region of interest" description="Disordered" evidence="1">
    <location>
        <begin position="238"/>
        <end position="258"/>
    </location>
</feature>
<dbReference type="EMBL" id="PPTA01000020">
    <property type="protein sequence ID" value="TFA98348.1"/>
    <property type="molecule type" value="Genomic_DNA"/>
</dbReference>